<evidence type="ECO:0000256" key="1">
    <source>
        <dbReference type="SAM" id="Phobius"/>
    </source>
</evidence>
<keyword evidence="1" id="KW-1133">Transmembrane helix</keyword>
<gene>
    <name evidence="2" type="ORF">HMPREF9098_2027</name>
</gene>
<feature type="transmembrane region" description="Helical" evidence="1">
    <location>
        <begin position="44"/>
        <end position="65"/>
    </location>
</feature>
<name>F0F1P2_9NEIS</name>
<dbReference type="EMBL" id="AEWV01000040">
    <property type="protein sequence ID" value="EGC16657.1"/>
    <property type="molecule type" value="Genomic_DNA"/>
</dbReference>
<dbReference type="RefSeq" id="WP_003784095.1">
    <property type="nucleotide sequence ID" value="NZ_GL870929.1"/>
</dbReference>
<proteinExistence type="predicted"/>
<dbReference type="Proteomes" id="UP000004088">
    <property type="component" value="Unassembled WGS sequence"/>
</dbReference>
<keyword evidence="1" id="KW-0472">Membrane</keyword>
<dbReference type="AlphaFoldDB" id="F0F1P2"/>
<keyword evidence="1" id="KW-0812">Transmembrane</keyword>
<evidence type="ECO:0000313" key="2">
    <source>
        <dbReference type="EMBL" id="EGC16657.1"/>
    </source>
</evidence>
<organism evidence="2 3">
    <name type="scientific">Kingella denitrificans ATCC 33394</name>
    <dbReference type="NCBI Taxonomy" id="888741"/>
    <lineage>
        <taxon>Bacteria</taxon>
        <taxon>Pseudomonadati</taxon>
        <taxon>Pseudomonadota</taxon>
        <taxon>Betaproteobacteria</taxon>
        <taxon>Neisseriales</taxon>
        <taxon>Neisseriaceae</taxon>
        <taxon>Kingella</taxon>
    </lineage>
</organism>
<comment type="caution">
    <text evidence="2">The sequence shown here is derived from an EMBL/GenBank/DDBJ whole genome shotgun (WGS) entry which is preliminary data.</text>
</comment>
<evidence type="ECO:0000313" key="3">
    <source>
        <dbReference type="Proteomes" id="UP000004088"/>
    </source>
</evidence>
<sequence length="222" mass="26491">MIAIVLFIFLAVWILLTKFAMKIGWYLFRRFRPDNPRAERWGAFWGFMLAMGWVLVYWTVEAVLVRRYAAELCQQAGLKVYVTAEQWKNMVGGEEAWKRIIPLNRNPLSMDADMKDEVFIFDGKKYKIDYQYNERVVEYVRYETRPYSLLTDSITYDRITRTILFQATSVSTGTNAPDLLGSLMFWIPKWSNCRTEAENEERAKNLPDFRSTWYFYEQPKER</sequence>
<protein>
    <submittedName>
        <fullName evidence="2">Uncharacterized protein</fullName>
    </submittedName>
</protein>
<dbReference type="HOGENOM" id="CLU_111947_0_0_4"/>
<keyword evidence="3" id="KW-1185">Reference proteome</keyword>
<dbReference type="STRING" id="888741.HMPREF9098_2027"/>
<reference evidence="2 3" key="1">
    <citation type="submission" date="2011-01" db="EMBL/GenBank/DDBJ databases">
        <authorList>
            <person name="Muzny D."/>
            <person name="Qin X."/>
            <person name="Deng J."/>
            <person name="Jiang H."/>
            <person name="Liu Y."/>
            <person name="Qu J."/>
            <person name="Song X.-Z."/>
            <person name="Zhang L."/>
            <person name="Thornton R."/>
            <person name="Coyle M."/>
            <person name="Francisco L."/>
            <person name="Jackson L."/>
            <person name="Javaid M."/>
            <person name="Korchina V."/>
            <person name="Kovar C."/>
            <person name="Mata R."/>
            <person name="Mathew T."/>
            <person name="Ngo R."/>
            <person name="Nguyen L."/>
            <person name="Nguyen N."/>
            <person name="Okwuonu G."/>
            <person name="Ongeri F."/>
            <person name="Pham C."/>
            <person name="Simmons D."/>
            <person name="Wilczek-Boney K."/>
            <person name="Hale W."/>
            <person name="Jakkamsetti A."/>
            <person name="Pham P."/>
            <person name="Ruth R."/>
            <person name="San Lucas F."/>
            <person name="Warren J."/>
            <person name="Zhang J."/>
            <person name="Zhao Z."/>
            <person name="Zhou C."/>
            <person name="Zhu D."/>
            <person name="Lee S."/>
            <person name="Bess C."/>
            <person name="Blankenburg K."/>
            <person name="Forbes L."/>
            <person name="Fu Q."/>
            <person name="Gubbala S."/>
            <person name="Hirani K."/>
            <person name="Jayaseelan J.C."/>
            <person name="Lara F."/>
            <person name="Munidasa M."/>
            <person name="Palculict T."/>
            <person name="Patil S."/>
            <person name="Pu L.-L."/>
            <person name="Saada N."/>
            <person name="Tang L."/>
            <person name="Weissenberger G."/>
            <person name="Zhu Y."/>
            <person name="Hemphill L."/>
            <person name="Shang Y."/>
            <person name="Youmans B."/>
            <person name="Ayvaz T."/>
            <person name="Ross M."/>
            <person name="Santibanez J."/>
            <person name="Aqrawi P."/>
            <person name="Gross S."/>
            <person name="Joshi V."/>
            <person name="Fowler G."/>
            <person name="Nazareth L."/>
            <person name="Reid J."/>
            <person name="Worley K."/>
            <person name="Petrosino J."/>
            <person name="Highlander S."/>
            <person name="Gibbs R."/>
        </authorList>
    </citation>
    <scope>NUCLEOTIDE SEQUENCE [LARGE SCALE GENOMIC DNA]</scope>
    <source>
        <strain evidence="2 3">ATCC 33394</strain>
    </source>
</reference>
<accession>F0F1P2</accession>